<protein>
    <recommendedName>
        <fullName evidence="1">Strawberry notch helicase C domain-containing protein</fullName>
    </recommendedName>
</protein>
<feature type="non-terminal residue" evidence="2">
    <location>
        <position position="372"/>
    </location>
</feature>
<name>A0A0F9A223_9ZZZZ</name>
<dbReference type="AlphaFoldDB" id="A0A0F9A223"/>
<organism evidence="2">
    <name type="scientific">marine sediment metagenome</name>
    <dbReference type="NCBI Taxonomy" id="412755"/>
    <lineage>
        <taxon>unclassified sequences</taxon>
        <taxon>metagenomes</taxon>
        <taxon>ecological metagenomes</taxon>
    </lineage>
</organism>
<dbReference type="Pfam" id="PF13871">
    <property type="entry name" value="Helicase_C_4"/>
    <property type="match status" value="1"/>
</dbReference>
<gene>
    <name evidence="2" type="ORF">LCGC14_2966180</name>
</gene>
<dbReference type="PANTHER" id="PTHR12706">
    <property type="entry name" value="STRAWBERRY NOTCH-RELATED"/>
    <property type="match status" value="1"/>
</dbReference>
<sequence>QMRFISSLARLLDQVGALTRGERKAGSAGLFTAADNLESQESKDALVVFFHDLARGNIEGLDLATFENETGLKLRDKQGNLKQNLPPINQFLNRLLSLKFDRQNQVFEAFEERLKSRVQQAIESGTLDQGMERFPADKVEKISEEVVYIHPGTGSQTKYIKLKTFKKTHPMEWIQAKNRNVVKFVQSKRGNKVFAALETHAKTNAKTGAITEQYRLISPLGTSHPIERTHVDFGRENWTKLSSEEAKKLWDKEYEEAPDFKTKTEHFLTGLLLPIWDKVRGKAKIYRVLTTEGEEMIGRTLHPNQVETTLKALGVEREAPKITPEKAQGKVLAGDVELELSNQWKVRYARVQGEGRVEIKGPNYTNFEELRA</sequence>
<feature type="non-terminal residue" evidence="2">
    <location>
        <position position="1"/>
    </location>
</feature>
<dbReference type="InterPro" id="IPR026937">
    <property type="entry name" value="SBNO_Helicase_C_dom"/>
</dbReference>
<dbReference type="InterPro" id="IPR026741">
    <property type="entry name" value="SNO"/>
</dbReference>
<reference evidence="2" key="1">
    <citation type="journal article" date="2015" name="Nature">
        <title>Complex archaea that bridge the gap between prokaryotes and eukaryotes.</title>
        <authorList>
            <person name="Spang A."/>
            <person name="Saw J.H."/>
            <person name="Jorgensen S.L."/>
            <person name="Zaremba-Niedzwiedzka K."/>
            <person name="Martijn J."/>
            <person name="Lind A.E."/>
            <person name="van Eijk R."/>
            <person name="Schleper C."/>
            <person name="Guy L."/>
            <person name="Ettema T.J."/>
        </authorList>
    </citation>
    <scope>NUCLEOTIDE SEQUENCE</scope>
</reference>
<dbReference type="EMBL" id="LAZR01060175">
    <property type="protein sequence ID" value="KKK66231.1"/>
    <property type="molecule type" value="Genomic_DNA"/>
</dbReference>
<comment type="caution">
    <text evidence="2">The sequence shown here is derived from an EMBL/GenBank/DDBJ whole genome shotgun (WGS) entry which is preliminary data.</text>
</comment>
<evidence type="ECO:0000313" key="2">
    <source>
        <dbReference type="EMBL" id="KKK66231.1"/>
    </source>
</evidence>
<evidence type="ECO:0000259" key="1">
    <source>
        <dbReference type="Pfam" id="PF13871"/>
    </source>
</evidence>
<dbReference type="GO" id="GO:0006355">
    <property type="term" value="P:regulation of DNA-templated transcription"/>
    <property type="evidence" value="ECO:0007669"/>
    <property type="project" value="InterPro"/>
</dbReference>
<accession>A0A0F9A223</accession>
<proteinExistence type="predicted"/>
<dbReference type="PANTHER" id="PTHR12706:SF30">
    <property type="entry name" value="PROTEIN STRAWBERRY NOTCH-RELATED"/>
    <property type="match status" value="1"/>
</dbReference>
<feature type="domain" description="Strawberry notch helicase C" evidence="1">
    <location>
        <begin position="2"/>
        <end position="132"/>
    </location>
</feature>